<sequence length="161" mass="16935">MNMFDTYLHTIITEGAVEAQRHGSPTVEAQHLLLAVAAQEGTAPQRLLASAGLDHQAVLAALDREFDHSLSAVGVSRASFGLSRSSTPVNRPPTMGATAKLALERGFAAGPRKKDLRPAHVLLGILQAEVGTVPRALALAGVDRTDLLTRVQNAIADDGTE</sequence>
<name>A0A7W5YNR7_9ACTN</name>
<protein>
    <submittedName>
        <fullName evidence="3">D-alanyl-D-alanine carboxypeptidase</fullName>
        <ecNumber evidence="3">3.4.16.4</ecNumber>
    </submittedName>
</protein>
<dbReference type="Proteomes" id="UP000579945">
    <property type="component" value="Unassembled WGS sequence"/>
</dbReference>
<gene>
    <name evidence="3" type="ORF">FHR33_000129</name>
</gene>
<keyword evidence="3" id="KW-0645">Protease</keyword>
<dbReference type="EMBL" id="JACIBV010000001">
    <property type="protein sequence ID" value="MBB3724269.1"/>
    <property type="molecule type" value="Genomic_DNA"/>
</dbReference>
<evidence type="ECO:0000313" key="4">
    <source>
        <dbReference type="Proteomes" id="UP000579945"/>
    </source>
</evidence>
<reference evidence="3 4" key="1">
    <citation type="submission" date="2020-08" db="EMBL/GenBank/DDBJ databases">
        <title>Sequencing the genomes of 1000 actinobacteria strains.</title>
        <authorList>
            <person name="Klenk H.-P."/>
        </authorList>
    </citation>
    <scope>NUCLEOTIDE SEQUENCE [LARGE SCALE GENOMIC DNA]</scope>
    <source>
        <strain evidence="3 4">DSM 44320</strain>
    </source>
</reference>
<organism evidence="3 4">
    <name type="scientific">Nonomuraea dietziae</name>
    <dbReference type="NCBI Taxonomy" id="65515"/>
    <lineage>
        <taxon>Bacteria</taxon>
        <taxon>Bacillati</taxon>
        <taxon>Actinomycetota</taxon>
        <taxon>Actinomycetes</taxon>
        <taxon>Streptosporangiales</taxon>
        <taxon>Streptosporangiaceae</taxon>
        <taxon>Nonomuraea</taxon>
    </lineage>
</organism>
<dbReference type="Gene3D" id="1.10.1780.10">
    <property type="entry name" value="Clp, N-terminal domain"/>
    <property type="match status" value="1"/>
</dbReference>
<evidence type="ECO:0000256" key="1">
    <source>
        <dbReference type="PROSITE-ProRule" id="PRU01251"/>
    </source>
</evidence>
<dbReference type="InterPro" id="IPR036628">
    <property type="entry name" value="Clp_N_dom_sf"/>
</dbReference>
<keyword evidence="3" id="KW-0378">Hydrolase</keyword>
<dbReference type="InterPro" id="IPR004176">
    <property type="entry name" value="Clp_R_N"/>
</dbReference>
<dbReference type="RefSeq" id="WP_183641988.1">
    <property type="nucleotide sequence ID" value="NZ_JACIBV010000001.1"/>
</dbReference>
<accession>A0A7W5YNR7</accession>
<keyword evidence="1" id="KW-0677">Repeat</keyword>
<proteinExistence type="predicted"/>
<dbReference type="EC" id="3.4.16.4" evidence="3"/>
<keyword evidence="3" id="KW-0121">Carboxypeptidase</keyword>
<comment type="caution">
    <text evidence="3">The sequence shown here is derived from an EMBL/GenBank/DDBJ whole genome shotgun (WGS) entry which is preliminary data.</text>
</comment>
<feature type="domain" description="Clp R" evidence="2">
    <location>
        <begin position="1"/>
        <end position="157"/>
    </location>
</feature>
<dbReference type="GeneID" id="95386799"/>
<dbReference type="Pfam" id="PF02861">
    <property type="entry name" value="Clp_N"/>
    <property type="match status" value="1"/>
</dbReference>
<dbReference type="SUPFAM" id="SSF81923">
    <property type="entry name" value="Double Clp-N motif"/>
    <property type="match status" value="1"/>
</dbReference>
<evidence type="ECO:0000259" key="2">
    <source>
        <dbReference type="PROSITE" id="PS51903"/>
    </source>
</evidence>
<dbReference type="PROSITE" id="PS51903">
    <property type="entry name" value="CLP_R"/>
    <property type="match status" value="1"/>
</dbReference>
<keyword evidence="4" id="KW-1185">Reference proteome</keyword>
<dbReference type="AlphaFoldDB" id="A0A7W5YNR7"/>
<evidence type="ECO:0000313" key="3">
    <source>
        <dbReference type="EMBL" id="MBB3724269.1"/>
    </source>
</evidence>
<dbReference type="GO" id="GO:0009002">
    <property type="term" value="F:serine-type D-Ala-D-Ala carboxypeptidase activity"/>
    <property type="evidence" value="ECO:0007669"/>
    <property type="project" value="UniProtKB-EC"/>
</dbReference>